<organism evidence="3 4">
    <name type="scientific">Larsenimonas rhizosphaerae</name>
    <dbReference type="NCBI Taxonomy" id="2944682"/>
    <lineage>
        <taxon>Bacteria</taxon>
        <taxon>Pseudomonadati</taxon>
        <taxon>Pseudomonadota</taxon>
        <taxon>Gammaproteobacteria</taxon>
        <taxon>Oceanospirillales</taxon>
        <taxon>Halomonadaceae</taxon>
        <taxon>Larsenimonas</taxon>
    </lineage>
</organism>
<evidence type="ECO:0000313" key="3">
    <source>
        <dbReference type="EMBL" id="MCX2524413.1"/>
    </source>
</evidence>
<dbReference type="Pfam" id="PF06724">
    <property type="entry name" value="DUF1206"/>
    <property type="match status" value="3"/>
</dbReference>
<evidence type="ECO:0000256" key="1">
    <source>
        <dbReference type="SAM" id="Phobius"/>
    </source>
</evidence>
<evidence type="ECO:0000259" key="2">
    <source>
        <dbReference type="Pfam" id="PF06724"/>
    </source>
</evidence>
<feature type="transmembrane region" description="Helical" evidence="1">
    <location>
        <begin position="63"/>
        <end position="85"/>
    </location>
</feature>
<accession>A0AA41ZM80</accession>
<gene>
    <name evidence="3" type="ORF">OQ287_09175</name>
</gene>
<reference evidence="3" key="1">
    <citation type="submission" date="2022-11" db="EMBL/GenBank/DDBJ databases">
        <title>Larsenimonas rhizosphaerae sp. nov., isolated from a tidal mudflat.</title>
        <authorList>
            <person name="Lee S.D."/>
            <person name="Kim I.S."/>
        </authorList>
    </citation>
    <scope>NUCLEOTIDE SEQUENCE</scope>
    <source>
        <strain evidence="3">GH2-1</strain>
    </source>
</reference>
<name>A0AA41ZM80_9GAMM</name>
<feature type="domain" description="DUF1206" evidence="2">
    <location>
        <begin position="102"/>
        <end position="169"/>
    </location>
</feature>
<feature type="domain" description="DUF1206" evidence="2">
    <location>
        <begin position="18"/>
        <end position="85"/>
    </location>
</feature>
<feature type="transmembrane region" description="Helical" evidence="1">
    <location>
        <begin position="24"/>
        <end position="43"/>
    </location>
</feature>
<keyword evidence="1" id="KW-1133">Transmembrane helix</keyword>
<evidence type="ECO:0000313" key="4">
    <source>
        <dbReference type="Proteomes" id="UP001165678"/>
    </source>
</evidence>
<dbReference type="Proteomes" id="UP001165678">
    <property type="component" value="Unassembled WGS sequence"/>
</dbReference>
<dbReference type="InterPro" id="IPR009597">
    <property type="entry name" value="DUF1206"/>
</dbReference>
<proteinExistence type="predicted"/>
<dbReference type="AlphaFoldDB" id="A0AA41ZM80"/>
<feature type="transmembrane region" description="Helical" evidence="1">
    <location>
        <begin position="142"/>
        <end position="163"/>
    </location>
</feature>
<feature type="domain" description="DUF1206" evidence="2">
    <location>
        <begin position="195"/>
        <end position="263"/>
    </location>
</feature>
<keyword evidence="1" id="KW-0812">Transmembrane</keyword>
<feature type="transmembrane region" description="Helical" evidence="1">
    <location>
        <begin position="97"/>
        <end position="122"/>
    </location>
</feature>
<dbReference type="EMBL" id="JAPIVE010000002">
    <property type="protein sequence ID" value="MCX2524413.1"/>
    <property type="molecule type" value="Genomic_DNA"/>
</dbReference>
<feature type="transmembrane region" description="Helical" evidence="1">
    <location>
        <begin position="196"/>
        <end position="217"/>
    </location>
</feature>
<feature type="transmembrane region" description="Helical" evidence="1">
    <location>
        <begin position="237"/>
        <end position="258"/>
    </location>
</feature>
<dbReference type="RefSeq" id="WP_250935444.1">
    <property type="nucleotide sequence ID" value="NZ_JAMLJK010000001.1"/>
</dbReference>
<comment type="caution">
    <text evidence="3">The sequence shown here is derived from an EMBL/GenBank/DDBJ whole genome shotgun (WGS) entry which is preliminary data.</text>
</comment>
<protein>
    <submittedName>
        <fullName evidence="3">DUF1206 domain-containing protein</fullName>
    </submittedName>
</protein>
<keyword evidence="4" id="KW-1185">Reference proteome</keyword>
<keyword evidence="1" id="KW-0472">Membrane</keyword>
<sequence length="267" mass="28154">MNHTSGNTQRGVSLAARAGYTAKGIVYVLIGGLSAMAAFGLGGQRGGASEAVTHMASKTLGTTLMVVLSIGLLSYTAWRIIQAVLDSEDKGNGLKGILVRTGFVISGLTYATVAWRCINLLMQSASSSSSTSQRTAMVMQHPGGLIAIGVLGIIVALVGLRQFQRAIKRSYRKSWHTEKMPEHQLRIADAIARWGLSARGVVFLIIGGFLCLSALHTDPSQAKGLGGALTTVAQQPFGPWLLLAVALGLIAYGGYCFVNARYRTTSA</sequence>